<sequence length="26" mass="2871">MQCVHDHSLLKAKSVVSWIICCSIGI</sequence>
<proteinExistence type="predicted"/>
<reference evidence="1" key="1">
    <citation type="submission" date="2014-11" db="EMBL/GenBank/DDBJ databases">
        <authorList>
            <person name="Amaro Gonzalez C."/>
        </authorList>
    </citation>
    <scope>NUCLEOTIDE SEQUENCE</scope>
</reference>
<dbReference type="AlphaFoldDB" id="A0A0E9VDG3"/>
<protein>
    <submittedName>
        <fullName evidence="1">Uncharacterized protein</fullName>
    </submittedName>
</protein>
<accession>A0A0E9VDG3</accession>
<organism evidence="1">
    <name type="scientific">Anguilla anguilla</name>
    <name type="common">European freshwater eel</name>
    <name type="synonym">Muraena anguilla</name>
    <dbReference type="NCBI Taxonomy" id="7936"/>
    <lineage>
        <taxon>Eukaryota</taxon>
        <taxon>Metazoa</taxon>
        <taxon>Chordata</taxon>
        <taxon>Craniata</taxon>
        <taxon>Vertebrata</taxon>
        <taxon>Euteleostomi</taxon>
        <taxon>Actinopterygii</taxon>
        <taxon>Neopterygii</taxon>
        <taxon>Teleostei</taxon>
        <taxon>Anguilliformes</taxon>
        <taxon>Anguillidae</taxon>
        <taxon>Anguilla</taxon>
    </lineage>
</organism>
<name>A0A0E9VDG3_ANGAN</name>
<evidence type="ECO:0000313" key="1">
    <source>
        <dbReference type="EMBL" id="JAH76169.1"/>
    </source>
</evidence>
<reference evidence="1" key="2">
    <citation type="journal article" date="2015" name="Fish Shellfish Immunol.">
        <title>Early steps in the European eel (Anguilla anguilla)-Vibrio vulnificus interaction in the gills: Role of the RtxA13 toxin.</title>
        <authorList>
            <person name="Callol A."/>
            <person name="Pajuelo D."/>
            <person name="Ebbesson L."/>
            <person name="Teles M."/>
            <person name="MacKenzie S."/>
            <person name="Amaro C."/>
        </authorList>
    </citation>
    <scope>NUCLEOTIDE SEQUENCE</scope>
</reference>
<dbReference type="EMBL" id="GBXM01032408">
    <property type="protein sequence ID" value="JAH76169.1"/>
    <property type="molecule type" value="Transcribed_RNA"/>
</dbReference>